<dbReference type="AlphaFoldDB" id="H6NBE9"/>
<evidence type="ECO:0000256" key="3">
    <source>
        <dbReference type="PIRSR" id="PIRSR006241-50"/>
    </source>
</evidence>
<dbReference type="GO" id="GO:0016853">
    <property type="term" value="F:isomerase activity"/>
    <property type="evidence" value="ECO:0007669"/>
    <property type="project" value="UniProtKB-KW"/>
</dbReference>
<gene>
    <name evidence="5" type="ORF">PM3016_6261</name>
</gene>
<dbReference type="InterPro" id="IPR026040">
    <property type="entry name" value="HyI-like"/>
</dbReference>
<sequence>MQYSLCIGAYPGQDALYHLRKIKEHGFGGLELYAWWQLGDLSAFAREQEKIGAGIIATCTKEFNLVDPAKREDYLAGLRETIEACRVLGTRSIITQTGAVREGVPREEQRDAMVETLKRCAQLLEGTDLVLEVEPLNGLVDHPGHFLQASGESAEVIDRVGSDRVKLVFDVYHQQITEGNVIRNAVQYAPQINHYHIADNPGRKQPGTGELNYINILRAIRDTGFNGYVGLECGYTTDTDEALLRFKEEIASKV</sequence>
<dbReference type="InterPro" id="IPR036237">
    <property type="entry name" value="Xyl_isomerase-like_sf"/>
</dbReference>
<dbReference type="RefSeq" id="WP_014372073.1">
    <property type="nucleotide sequence ID" value="NC_016935.1"/>
</dbReference>
<organism evidence="5 6">
    <name type="scientific">Paenibacillus mucilaginosus 3016</name>
    <dbReference type="NCBI Taxonomy" id="1116391"/>
    <lineage>
        <taxon>Bacteria</taxon>
        <taxon>Bacillati</taxon>
        <taxon>Bacillota</taxon>
        <taxon>Bacilli</taxon>
        <taxon>Bacillales</taxon>
        <taxon>Paenibacillaceae</taxon>
        <taxon>Paenibacillus</taxon>
    </lineage>
</organism>
<dbReference type="STRING" id="1116391.PM3016_6261"/>
<dbReference type="SUPFAM" id="SSF51658">
    <property type="entry name" value="Xylose isomerase-like"/>
    <property type="match status" value="1"/>
</dbReference>
<evidence type="ECO:0000256" key="2">
    <source>
        <dbReference type="PIRNR" id="PIRNR006241"/>
    </source>
</evidence>
<dbReference type="PIRSF" id="PIRSF006241">
    <property type="entry name" value="HyI"/>
    <property type="match status" value="1"/>
</dbReference>
<accession>H6NBE9</accession>
<comment type="similarity">
    <text evidence="2">Belongs to the hyi family.</text>
</comment>
<feature type="active site" description="Proton donor/acceptor" evidence="3">
    <location>
        <position position="134"/>
    </location>
</feature>
<evidence type="ECO:0000259" key="4">
    <source>
        <dbReference type="Pfam" id="PF01261"/>
    </source>
</evidence>
<keyword evidence="6" id="KW-1185">Reference proteome</keyword>
<dbReference type="HOGENOM" id="CLU_050006_1_2_9"/>
<feature type="active site" description="Proton donor/acceptor" evidence="3">
    <location>
        <position position="232"/>
    </location>
</feature>
<dbReference type="InterPro" id="IPR050417">
    <property type="entry name" value="Sugar_Epim/Isomerase"/>
</dbReference>
<name>H6NBE9_9BACL</name>
<protein>
    <submittedName>
        <fullName evidence="5">Xylose isomerase domain-containing protein</fullName>
    </submittedName>
</protein>
<dbReference type="Pfam" id="PF01261">
    <property type="entry name" value="AP_endonuc_2"/>
    <property type="match status" value="1"/>
</dbReference>
<dbReference type="PANTHER" id="PTHR43489:SF3">
    <property type="entry name" value="XYLOSE ISOMERASE DOMAIN PROTEIN TIM BARREL"/>
    <property type="match status" value="1"/>
</dbReference>
<feature type="domain" description="Xylose isomerase-like TIM barrel" evidence="4">
    <location>
        <begin position="19"/>
        <end position="237"/>
    </location>
</feature>
<reference evidence="5 6" key="1">
    <citation type="journal article" date="2012" name="J. Bacteriol.">
        <title>Complete Genome Sequence of Paenibacillus mucilaginosus 3016, a Bacterium Functional as Microbial Fertilizer.</title>
        <authorList>
            <person name="Ma M."/>
            <person name="Wang Z."/>
            <person name="Li L."/>
            <person name="Jiang X."/>
            <person name="Guan D."/>
            <person name="Cao F."/>
            <person name="Chen H."/>
            <person name="Wang X."/>
            <person name="Shen D."/>
            <person name="Du B."/>
            <person name="Li J."/>
        </authorList>
    </citation>
    <scope>NUCLEOTIDE SEQUENCE [LARGE SCALE GENOMIC DNA]</scope>
    <source>
        <strain evidence="5 6">3016</strain>
    </source>
</reference>
<proteinExistence type="inferred from homology"/>
<evidence type="ECO:0000256" key="1">
    <source>
        <dbReference type="ARBA" id="ARBA00023235"/>
    </source>
</evidence>
<dbReference type="Gene3D" id="3.20.20.150">
    <property type="entry name" value="Divalent-metal-dependent TIM barrel enzymes"/>
    <property type="match status" value="1"/>
</dbReference>
<evidence type="ECO:0000313" key="5">
    <source>
        <dbReference type="EMBL" id="AFC32895.1"/>
    </source>
</evidence>
<evidence type="ECO:0000313" key="6">
    <source>
        <dbReference type="Proteomes" id="UP000007523"/>
    </source>
</evidence>
<dbReference type="KEGG" id="pmq:PM3016_6261"/>
<dbReference type="InterPro" id="IPR013022">
    <property type="entry name" value="Xyl_isomerase-like_TIM-brl"/>
</dbReference>
<keyword evidence="1 2" id="KW-0413">Isomerase</keyword>
<dbReference type="PANTHER" id="PTHR43489">
    <property type="entry name" value="ISOMERASE"/>
    <property type="match status" value="1"/>
</dbReference>
<dbReference type="EMBL" id="CP003235">
    <property type="protein sequence ID" value="AFC32895.1"/>
    <property type="molecule type" value="Genomic_DNA"/>
</dbReference>
<dbReference type="Proteomes" id="UP000007523">
    <property type="component" value="Chromosome"/>
</dbReference>